<comment type="caution">
    <text evidence="1">The sequence shown here is derived from an EMBL/GenBank/DDBJ whole genome shotgun (WGS) entry which is preliminary data.</text>
</comment>
<evidence type="ECO:0000313" key="1">
    <source>
        <dbReference type="EMBL" id="OYT02604.1"/>
    </source>
</evidence>
<reference evidence="2" key="1">
    <citation type="submission" date="2017-05" db="EMBL/GenBank/DDBJ databases">
        <authorList>
            <person name="Lin X.B."/>
            <person name="Stothard P."/>
            <person name="Tasseva G."/>
            <person name="Walter J."/>
        </authorList>
    </citation>
    <scope>NUCLEOTIDE SEQUENCE [LARGE SCALE GENOMIC DNA]</scope>
    <source>
        <strain evidence="2">103v</strain>
    </source>
</reference>
<protein>
    <submittedName>
        <fullName evidence="1">Uncharacterized protein</fullName>
    </submittedName>
</protein>
<evidence type="ECO:0000313" key="2">
    <source>
        <dbReference type="Proteomes" id="UP000216122"/>
    </source>
</evidence>
<dbReference type="RefSeq" id="WP_094504484.1">
    <property type="nucleotide sequence ID" value="NZ_NGPH01000038.1"/>
</dbReference>
<dbReference type="EMBL" id="NGQC01000052">
    <property type="protein sequence ID" value="OYT02604.1"/>
    <property type="molecule type" value="Genomic_DNA"/>
</dbReference>
<gene>
    <name evidence="1" type="ORF">CBG21_08120</name>
</gene>
<reference evidence="1 2" key="2">
    <citation type="submission" date="2017-09" db="EMBL/GenBank/DDBJ databases">
        <title>Tripartite evolution among Lactobacillus johnsonii, Lactobacillus taiwanensis, Lactobacillus reuteri and their rodent host.</title>
        <authorList>
            <person name="Wang T."/>
            <person name="Knowles S."/>
            <person name="Cheng C."/>
        </authorList>
    </citation>
    <scope>NUCLEOTIDE SEQUENCE [LARGE SCALE GENOMIC DNA]</scope>
    <source>
        <strain evidence="1 2">103v</strain>
    </source>
</reference>
<accession>A0A256VHJ8</accession>
<dbReference type="AlphaFoldDB" id="A0A256VHJ8"/>
<organism evidence="1 2">
    <name type="scientific">Limosilactobacillus reuteri</name>
    <name type="common">Lactobacillus reuteri</name>
    <dbReference type="NCBI Taxonomy" id="1598"/>
    <lineage>
        <taxon>Bacteria</taxon>
        <taxon>Bacillati</taxon>
        <taxon>Bacillota</taxon>
        <taxon>Bacilli</taxon>
        <taxon>Lactobacillales</taxon>
        <taxon>Lactobacillaceae</taxon>
        <taxon>Limosilactobacillus</taxon>
    </lineage>
</organism>
<proteinExistence type="predicted"/>
<dbReference type="Proteomes" id="UP000216122">
    <property type="component" value="Unassembled WGS sequence"/>
</dbReference>
<sequence>MEKLTWKNIQEHGIGLWEAKKNEFIKAVTKDSDFSWILDGDKKLLYKKVKEKASINYGIPTQITGNPQIARCFLCLFNPSVSEKSSKPNNQDNLKDYFKYVEDVVKGPNKMSTLKSMPIIVNMNENILNLANGKYYYNHYFKGINNSKDIKGESLVKKLFDTETLAKASICNLELVPYRSRSTKGLKNVNFLKKSSTIQLTVEVIVRRILDY</sequence>
<name>A0A256VHJ8_LIMRT</name>